<evidence type="ECO:0000313" key="3">
    <source>
        <dbReference type="Proteomes" id="UP000616608"/>
    </source>
</evidence>
<keyword evidence="1" id="KW-0812">Transmembrane</keyword>
<organism evidence="2 3">
    <name type="scientific">Lysinibacillus alkalisoli</name>
    <dbReference type="NCBI Taxonomy" id="1911548"/>
    <lineage>
        <taxon>Bacteria</taxon>
        <taxon>Bacillati</taxon>
        <taxon>Bacillota</taxon>
        <taxon>Bacilli</taxon>
        <taxon>Bacillales</taxon>
        <taxon>Bacillaceae</taxon>
        <taxon>Lysinibacillus</taxon>
    </lineage>
</organism>
<keyword evidence="3" id="KW-1185">Reference proteome</keyword>
<dbReference type="Proteomes" id="UP000616608">
    <property type="component" value="Unassembled WGS sequence"/>
</dbReference>
<proteinExistence type="predicted"/>
<protein>
    <submittedName>
        <fullName evidence="2">Uncharacterized protein</fullName>
    </submittedName>
</protein>
<name>A0A917G9T1_9BACI</name>
<feature type="transmembrane region" description="Helical" evidence="1">
    <location>
        <begin position="7"/>
        <end position="25"/>
    </location>
</feature>
<dbReference type="EMBL" id="BMJT01000011">
    <property type="protein sequence ID" value="GGG31465.1"/>
    <property type="molecule type" value="Genomic_DNA"/>
</dbReference>
<dbReference type="AlphaFoldDB" id="A0A917G9T1"/>
<keyword evidence="1" id="KW-0472">Membrane</keyword>
<keyword evidence="1" id="KW-1133">Transmembrane helix</keyword>
<reference evidence="2" key="2">
    <citation type="submission" date="2020-09" db="EMBL/GenBank/DDBJ databases">
        <authorList>
            <person name="Sun Q."/>
            <person name="Zhou Y."/>
        </authorList>
    </citation>
    <scope>NUCLEOTIDE SEQUENCE</scope>
    <source>
        <strain evidence="2">CGMCC 1.15760</strain>
    </source>
</reference>
<reference evidence="2" key="1">
    <citation type="journal article" date="2014" name="Int. J. Syst. Evol. Microbiol.">
        <title>Complete genome sequence of Corynebacterium casei LMG S-19264T (=DSM 44701T), isolated from a smear-ripened cheese.</title>
        <authorList>
            <consortium name="US DOE Joint Genome Institute (JGI-PGF)"/>
            <person name="Walter F."/>
            <person name="Albersmeier A."/>
            <person name="Kalinowski J."/>
            <person name="Ruckert C."/>
        </authorList>
    </citation>
    <scope>NUCLEOTIDE SEQUENCE</scope>
    <source>
        <strain evidence="2">CGMCC 1.15760</strain>
    </source>
</reference>
<accession>A0A917G9T1</accession>
<evidence type="ECO:0000313" key="2">
    <source>
        <dbReference type="EMBL" id="GGG31465.1"/>
    </source>
</evidence>
<feature type="transmembrane region" description="Helical" evidence="1">
    <location>
        <begin position="31"/>
        <end position="52"/>
    </location>
</feature>
<sequence length="62" mass="6918">MKKIFDIMLIIGLVMLVGRIVTAILTKMDVAFTTFFSATQIPSMVLLIVGLIGSEIYKRKKV</sequence>
<dbReference type="RefSeq" id="WP_188615652.1">
    <property type="nucleotide sequence ID" value="NZ_BMJT01000011.1"/>
</dbReference>
<gene>
    <name evidence="2" type="ORF">GCM10007425_27600</name>
</gene>
<evidence type="ECO:0000256" key="1">
    <source>
        <dbReference type="SAM" id="Phobius"/>
    </source>
</evidence>
<comment type="caution">
    <text evidence="2">The sequence shown here is derived from an EMBL/GenBank/DDBJ whole genome shotgun (WGS) entry which is preliminary data.</text>
</comment>